<feature type="compositionally biased region" description="Polar residues" evidence="1">
    <location>
        <begin position="59"/>
        <end position="71"/>
    </location>
</feature>
<comment type="caution">
    <text evidence="2">The sequence shown here is derived from an EMBL/GenBank/DDBJ whole genome shotgun (WGS) entry which is preliminary data.</text>
</comment>
<evidence type="ECO:0000256" key="1">
    <source>
        <dbReference type="SAM" id="MobiDB-lite"/>
    </source>
</evidence>
<evidence type="ECO:0000313" key="3">
    <source>
        <dbReference type="Proteomes" id="UP000236319"/>
    </source>
</evidence>
<dbReference type="OrthoDB" id="364477at2759"/>
<keyword evidence="3" id="KW-1185">Reference proteome</keyword>
<protein>
    <submittedName>
        <fullName evidence="2">IS116 IS110 IS902 family protein, putative</fullName>
    </submittedName>
</protein>
<feature type="region of interest" description="Disordered" evidence="1">
    <location>
        <begin position="59"/>
        <end position="96"/>
    </location>
</feature>
<sequence>MNNAKRVCSLLCRHQSVLALSHFGAWSGRPSICASTRGPPLRLSPLRLATCQYRSYSSDVNGGESSDSTSGGAPCGTGVDGGVDAGQPSTEHSEPLDSDTFVRLVSSINDRNSSFVVALQKFKDQLQADCSRAYPFRLRDLRTLLEFSSQLLGMQSDPNASEVISGAFELFKSDGSASAAFHLCRLFSSFNNCLGRTMTSTVFQRVVNNRVGMMGAKFLSPKKMDNLREKVGPGAEIAMKFLASAITDRDITGLEGCCEKSLFDFLNQGLGYLDRMGLKLNFEVSEVKDTKLDVFWLTIGGKRGSEISSPYLMKQALAHQILVELPKKSGLSSGSPDEDTPMNRQQNRELVMKTFEKGILARMEVLLTVRQSLSLLDSRGSTVWEDNKKIATHKLTFESEIAMRSRDDDDIETKDWTVVDINGVLNSNAPFAAR</sequence>
<gene>
    <name evidence="2" type="ORF">BOVATA_008330</name>
</gene>
<feature type="compositionally biased region" description="Gly residues" evidence="1">
    <location>
        <begin position="73"/>
        <end position="84"/>
    </location>
</feature>
<organism evidence="2 3">
    <name type="scientific">Babesia ovata</name>
    <dbReference type="NCBI Taxonomy" id="189622"/>
    <lineage>
        <taxon>Eukaryota</taxon>
        <taxon>Sar</taxon>
        <taxon>Alveolata</taxon>
        <taxon>Apicomplexa</taxon>
        <taxon>Aconoidasida</taxon>
        <taxon>Piroplasmida</taxon>
        <taxon>Babesiidae</taxon>
        <taxon>Babesia</taxon>
    </lineage>
</organism>
<dbReference type="AlphaFoldDB" id="A0A2H6K8N2"/>
<proteinExistence type="predicted"/>
<name>A0A2H6K8N2_9APIC</name>
<dbReference type="GeneID" id="39873110"/>
<dbReference type="VEuPathDB" id="PiroplasmaDB:BOVATA_008330"/>
<dbReference type="Proteomes" id="UP000236319">
    <property type="component" value="Unassembled WGS sequence"/>
</dbReference>
<dbReference type="EMBL" id="BDSA01000001">
    <property type="protein sequence ID" value="GBE59340.1"/>
    <property type="molecule type" value="Genomic_DNA"/>
</dbReference>
<accession>A0A2H6K8N2</accession>
<dbReference type="RefSeq" id="XP_028865583.1">
    <property type="nucleotide sequence ID" value="XM_029009750.1"/>
</dbReference>
<reference evidence="2 3" key="1">
    <citation type="journal article" date="2017" name="BMC Genomics">
        <title>Whole-genome assembly of Babesia ovata and comparative genomics between closely related pathogens.</title>
        <authorList>
            <person name="Yamagishi J."/>
            <person name="Asada M."/>
            <person name="Hakimi H."/>
            <person name="Tanaka T.Q."/>
            <person name="Sugimoto C."/>
            <person name="Kawazu S."/>
        </authorList>
    </citation>
    <scope>NUCLEOTIDE SEQUENCE [LARGE SCALE GENOMIC DNA]</scope>
    <source>
        <strain evidence="2 3">Miyake</strain>
    </source>
</reference>
<evidence type="ECO:0000313" key="2">
    <source>
        <dbReference type="EMBL" id="GBE59340.1"/>
    </source>
</evidence>